<comment type="caution">
    <text evidence="2">The sequence shown here is derived from an EMBL/GenBank/DDBJ whole genome shotgun (WGS) entry which is preliminary data.</text>
</comment>
<gene>
    <name evidence="2" type="ORF">RAMLITH_18025</name>
</gene>
<evidence type="ECO:0000313" key="2">
    <source>
        <dbReference type="EMBL" id="NKE67723.1"/>
    </source>
</evidence>
<reference evidence="2 3" key="1">
    <citation type="journal article" date="2020" name="Nature">
        <title>Bacterial chemolithoautotrophy via manganese oxidation.</title>
        <authorList>
            <person name="Yu H."/>
            <person name="Leadbetter J.R."/>
        </authorList>
    </citation>
    <scope>NUCLEOTIDE SEQUENCE [LARGE SCALE GENOMIC DNA]</scope>
    <source>
        <strain evidence="2 3">RBP-1</strain>
    </source>
</reference>
<dbReference type="InterPro" id="IPR021457">
    <property type="entry name" value="DUF3108"/>
</dbReference>
<feature type="compositionally biased region" description="Pro residues" evidence="1">
    <location>
        <begin position="58"/>
        <end position="71"/>
    </location>
</feature>
<organism evidence="2 3">
    <name type="scientific">Ramlibacter lithotrophicus</name>
    <dbReference type="NCBI Taxonomy" id="2606681"/>
    <lineage>
        <taxon>Bacteria</taxon>
        <taxon>Pseudomonadati</taxon>
        <taxon>Pseudomonadota</taxon>
        <taxon>Betaproteobacteria</taxon>
        <taxon>Burkholderiales</taxon>
        <taxon>Comamonadaceae</taxon>
        <taxon>Ramlibacter</taxon>
    </lineage>
</organism>
<dbReference type="AlphaFoldDB" id="A0A7X6DID9"/>
<name>A0A7X6DID9_9BURK</name>
<feature type="compositionally biased region" description="Low complexity" evidence="1">
    <location>
        <begin position="91"/>
        <end position="100"/>
    </location>
</feature>
<feature type="region of interest" description="Disordered" evidence="1">
    <location>
        <begin position="56"/>
        <end position="117"/>
    </location>
</feature>
<evidence type="ECO:0000313" key="3">
    <source>
        <dbReference type="Proteomes" id="UP000521868"/>
    </source>
</evidence>
<keyword evidence="3" id="KW-1185">Reference proteome</keyword>
<evidence type="ECO:0000256" key="1">
    <source>
        <dbReference type="SAM" id="MobiDB-lite"/>
    </source>
</evidence>
<dbReference type="Proteomes" id="UP000521868">
    <property type="component" value="Unassembled WGS sequence"/>
</dbReference>
<dbReference type="EMBL" id="VTOX01000007">
    <property type="protein sequence ID" value="NKE67723.1"/>
    <property type="molecule type" value="Genomic_DNA"/>
</dbReference>
<dbReference type="Pfam" id="PF11306">
    <property type="entry name" value="DUF3108"/>
    <property type="match status" value="1"/>
</dbReference>
<feature type="compositionally biased region" description="Low complexity" evidence="1">
    <location>
        <begin position="72"/>
        <end position="85"/>
    </location>
</feature>
<dbReference type="RefSeq" id="WP_168108853.1">
    <property type="nucleotide sequence ID" value="NZ_VTOX01000007.1"/>
</dbReference>
<sequence>MAGAGRLSGRTARRWLALLAAVLLLHLAALDWIGRRLQHTGLLQPLAEPMFTRVLQPQAPPEPPAAAPAPAPASTRPAVRTVAPAAPKPAAPASTPGEAEPLPEPPAPVAEATEPSPLEEVAAAPVVPASAPAVADRAPAAPPAAEAAAPPSLEGWPLDTRVNYRLGGAFRSGDLHGDARVQWLRQDDRYEVRIDIDVTLLARLVMTSQGAVTPQGLKPEVYEEQRRSGVRRATLREGTILLGNGEVVPRPAGVQDTASQFVELSHRFASGRERLEVGRSVEVWLARPGHLALWTYDVVARETLQTPGLGPVDAFHLKPRPLANPRGNITAEMWFAPSLQYLPVRIKVNMDPAYVDLMVESIEQR</sequence>
<accession>A0A7X6DID9</accession>
<protein>
    <submittedName>
        <fullName evidence="2">DUF3108 domain-containing protein</fullName>
    </submittedName>
</protein>
<proteinExistence type="predicted"/>